<gene>
    <name evidence="4" type="ORF">DFW101_2448</name>
</gene>
<reference evidence="5" key="1">
    <citation type="journal article" date="2015" name="Genome Announc.">
        <title>High-Quality Draft Genome Sequence of Desulfovibrio carbinoliphilus FW-101-2B, an Organic Acid-Oxidizing Sulfate-Reducing Bacterium Isolated from Uranium(VI)-Contaminated Groundwater.</title>
        <authorList>
            <person name="Ramsay B.D."/>
            <person name="Hwang C."/>
            <person name="Woo H.L."/>
            <person name="Carroll S.L."/>
            <person name="Lucas S."/>
            <person name="Han J."/>
            <person name="Lapidus A.L."/>
            <person name="Cheng J.F."/>
            <person name="Goodwin L.A."/>
            <person name="Pitluck S."/>
            <person name="Peters L."/>
            <person name="Chertkov O."/>
            <person name="Held B."/>
            <person name="Detter J.C."/>
            <person name="Han C.S."/>
            <person name="Tapia R."/>
            <person name="Land M.L."/>
            <person name="Hauser L.J."/>
            <person name="Kyrpides N.C."/>
            <person name="Ivanova N.N."/>
            <person name="Mikhailova N."/>
            <person name="Pagani I."/>
            <person name="Woyke T."/>
            <person name="Arkin A.P."/>
            <person name="Dehal P."/>
            <person name="Chivian D."/>
            <person name="Criddle C.S."/>
            <person name="Wu W."/>
            <person name="Chakraborty R."/>
            <person name="Hazen T.C."/>
            <person name="Fields M.W."/>
        </authorList>
    </citation>
    <scope>NUCLEOTIDE SEQUENCE [LARGE SCALE GENOMIC DNA]</scope>
    <source>
        <strain evidence="5">FW-101-2B</strain>
    </source>
</reference>
<organism evidence="4 5">
    <name type="scientific">Solidesulfovibrio carbinoliphilus subsp. oakridgensis</name>
    <dbReference type="NCBI Taxonomy" id="694327"/>
    <lineage>
        <taxon>Bacteria</taxon>
        <taxon>Pseudomonadati</taxon>
        <taxon>Thermodesulfobacteriota</taxon>
        <taxon>Desulfovibrionia</taxon>
        <taxon>Desulfovibrionales</taxon>
        <taxon>Desulfovibrionaceae</taxon>
        <taxon>Solidesulfovibrio</taxon>
    </lineage>
</organism>
<dbReference type="GO" id="GO:0005536">
    <property type="term" value="F:D-glucose binding"/>
    <property type="evidence" value="ECO:0007669"/>
    <property type="project" value="InterPro"/>
</dbReference>
<dbReference type="EMBL" id="CM001368">
    <property type="protein sequence ID" value="EHJ48452.1"/>
    <property type="molecule type" value="Genomic_DNA"/>
</dbReference>
<dbReference type="STRING" id="694327.DFW101_2448"/>
<evidence type="ECO:0000313" key="4">
    <source>
        <dbReference type="EMBL" id="EHJ48452.1"/>
    </source>
</evidence>
<keyword evidence="2" id="KW-0418">Kinase</keyword>
<accession>G7Q6W9</accession>
<keyword evidence="1 4" id="KW-0808">Transferase</keyword>
<dbReference type="CDD" id="cd24008">
    <property type="entry name" value="ASKHA_NBD_GLK"/>
    <property type="match status" value="1"/>
</dbReference>
<comment type="similarity">
    <text evidence="3">Belongs to the bacterial glucokinase family.</text>
</comment>
<dbReference type="GO" id="GO:0004340">
    <property type="term" value="F:glucokinase activity"/>
    <property type="evidence" value="ECO:0007669"/>
    <property type="project" value="UniProtKB-EC"/>
</dbReference>
<dbReference type="Pfam" id="PF02685">
    <property type="entry name" value="Glucokinase"/>
    <property type="match status" value="1"/>
</dbReference>
<sequence length="329" mass="34363">MPRDTAPAARHILAADIGGTNSRFGHFTLSPSGGLALVSSVWLPTTEADSFVDLLEDLTRTGFSLPPRSAEAAVFAVPGAVVGRTVTFANIDWKLDLDDVSAVFGLARTACVNDFLAQAHGCRLLGGDADVVLPGVMDPDRVQAVIGAGTGLGHAALAPLEPGAGGGYKVLPSEKGHASASFFGDEENAFAASLCRLTGERYVRGDTVLSGSGLAHLHRFLTGQDLTPAEVGASLTRESRTTALFARFYGRAARDYALTVLATGGLYVSGGVAAKNPLLVTHPEFAREFRDSPTYGDLLTTIPVRLVRDEQTGLYGAAWVAAHLLAQSS</sequence>
<dbReference type="Proteomes" id="UP000004662">
    <property type="component" value="Chromosome"/>
</dbReference>
<evidence type="ECO:0000256" key="2">
    <source>
        <dbReference type="ARBA" id="ARBA00022777"/>
    </source>
</evidence>
<dbReference type="InterPro" id="IPR003836">
    <property type="entry name" value="Glucokinase"/>
</dbReference>
<dbReference type="HOGENOM" id="CLU_042582_0_0_7"/>
<dbReference type="EC" id="2.7.1.2" evidence="4"/>
<dbReference type="SUPFAM" id="SSF53067">
    <property type="entry name" value="Actin-like ATPase domain"/>
    <property type="match status" value="1"/>
</dbReference>
<keyword evidence="5" id="KW-1185">Reference proteome</keyword>
<proteinExistence type="inferred from homology"/>
<dbReference type="OrthoDB" id="257751at2"/>
<dbReference type="PANTHER" id="PTHR47363">
    <property type="entry name" value="GLUCOKINASE"/>
    <property type="match status" value="1"/>
</dbReference>
<protein>
    <submittedName>
        <fullName evidence="4">Glucokinase</fullName>
        <ecNumber evidence="4">2.7.1.2</ecNumber>
    </submittedName>
</protein>
<dbReference type="PANTHER" id="PTHR47363:SF1">
    <property type="entry name" value="GLUCOKINASE"/>
    <property type="match status" value="1"/>
</dbReference>
<dbReference type="AlphaFoldDB" id="G7Q6W9"/>
<evidence type="ECO:0000256" key="3">
    <source>
        <dbReference type="RuleBase" id="RU004046"/>
    </source>
</evidence>
<dbReference type="eggNOG" id="COG0837">
    <property type="taxonomic scope" value="Bacteria"/>
</dbReference>
<dbReference type="RefSeq" id="WP_009181826.1">
    <property type="nucleotide sequence ID" value="NZ_CM001368.1"/>
</dbReference>
<evidence type="ECO:0000256" key="1">
    <source>
        <dbReference type="ARBA" id="ARBA00022679"/>
    </source>
</evidence>
<dbReference type="InterPro" id="IPR043129">
    <property type="entry name" value="ATPase_NBD"/>
</dbReference>
<name>G7Q6W9_9BACT</name>
<dbReference type="GO" id="GO:0006096">
    <property type="term" value="P:glycolytic process"/>
    <property type="evidence" value="ECO:0007669"/>
    <property type="project" value="InterPro"/>
</dbReference>
<dbReference type="Gene3D" id="3.40.367.20">
    <property type="match status" value="1"/>
</dbReference>
<dbReference type="Gene3D" id="3.30.420.40">
    <property type="match status" value="1"/>
</dbReference>
<dbReference type="GO" id="GO:0005524">
    <property type="term" value="F:ATP binding"/>
    <property type="evidence" value="ECO:0007669"/>
    <property type="project" value="InterPro"/>
</dbReference>
<evidence type="ECO:0000313" key="5">
    <source>
        <dbReference type="Proteomes" id="UP000004662"/>
    </source>
</evidence>